<gene>
    <name evidence="1" type="ORF">MTP09_07255</name>
</gene>
<organism evidence="1 2">
    <name type="scientific">Chryseobacterium suipulveris</name>
    <dbReference type="NCBI Taxonomy" id="2929800"/>
    <lineage>
        <taxon>Bacteria</taxon>
        <taxon>Pseudomonadati</taxon>
        <taxon>Bacteroidota</taxon>
        <taxon>Flavobacteriia</taxon>
        <taxon>Flavobacteriales</taxon>
        <taxon>Weeksellaceae</taxon>
        <taxon>Chryseobacterium group</taxon>
        <taxon>Chryseobacterium</taxon>
    </lineage>
</organism>
<dbReference type="Proteomes" id="UP000831460">
    <property type="component" value="Chromosome"/>
</dbReference>
<protein>
    <submittedName>
        <fullName evidence="1">Uncharacterized protein</fullName>
    </submittedName>
</protein>
<name>A0ABY4BKM3_9FLAO</name>
<sequence>MKNIFILISVLLGHFTFSQVYSFDFLTKYVLKSADLKHQETREIVTYFNTDDFSYYLKIGGEGKQLTAHLYDMNSHKVYHFTVLQSGTGNDVQFQFKYVDSSYNPFSDRKPEKLHFAFVQDINSPQNGTINIYTSAKKKKLISSTEITFAKANKNLFPIFRAIAIHPYHFDKKMDIQGNHIVKFGKFNNGKIICFYHLEEYKNVELHLEIPK</sequence>
<accession>A0ABY4BKM3</accession>
<proteinExistence type="predicted"/>
<evidence type="ECO:0000313" key="2">
    <source>
        <dbReference type="Proteomes" id="UP000831460"/>
    </source>
</evidence>
<keyword evidence="2" id="KW-1185">Reference proteome</keyword>
<dbReference type="EMBL" id="CP094532">
    <property type="protein sequence ID" value="UOE39724.1"/>
    <property type="molecule type" value="Genomic_DNA"/>
</dbReference>
<reference evidence="1 2" key="1">
    <citation type="submission" date="2022-03" db="EMBL/GenBank/DDBJ databases">
        <title>Chryseobacterium sp. isolated from particulate matters in swine house.</title>
        <authorList>
            <person name="Won M."/>
            <person name="Kim S.-J."/>
            <person name="Kwon S.-W."/>
        </authorList>
    </citation>
    <scope>NUCLEOTIDE SEQUENCE [LARGE SCALE GENOMIC DNA]</scope>
    <source>
        <strain evidence="1 2">SC2-2</strain>
    </source>
</reference>
<dbReference type="RefSeq" id="WP_243547475.1">
    <property type="nucleotide sequence ID" value="NZ_CP094532.1"/>
</dbReference>
<evidence type="ECO:0000313" key="1">
    <source>
        <dbReference type="EMBL" id="UOE39724.1"/>
    </source>
</evidence>